<accession>A0AAV2TBJ5</accession>
<comment type="caution">
    <text evidence="2">The sequence shown here is derived from an EMBL/GenBank/DDBJ whole genome shotgun (WGS) entry which is preliminary data.</text>
</comment>
<proteinExistence type="predicted"/>
<reference evidence="2" key="1">
    <citation type="submission" date="2024-06" db="EMBL/GenBank/DDBJ databases">
        <authorList>
            <person name="Liu X."/>
            <person name="Lenzi L."/>
            <person name="Haldenby T S."/>
            <person name="Uol C."/>
        </authorList>
    </citation>
    <scope>NUCLEOTIDE SEQUENCE</scope>
</reference>
<feature type="transmembrane region" description="Helical" evidence="1">
    <location>
        <begin position="12"/>
        <end position="33"/>
    </location>
</feature>
<feature type="transmembrane region" description="Helical" evidence="1">
    <location>
        <begin position="121"/>
        <end position="142"/>
    </location>
</feature>
<evidence type="ECO:0000313" key="3">
    <source>
        <dbReference type="Proteomes" id="UP001497525"/>
    </source>
</evidence>
<keyword evidence="1" id="KW-1133">Transmembrane helix</keyword>
<feature type="transmembrane region" description="Helical" evidence="1">
    <location>
        <begin position="173"/>
        <end position="192"/>
    </location>
</feature>
<dbReference type="AlphaFoldDB" id="A0AAV2TBJ5"/>
<gene>
    <name evidence="2" type="ORF">CDAUBV1_LOCUS8705</name>
</gene>
<feature type="transmembrane region" description="Helical" evidence="1">
    <location>
        <begin position="250"/>
        <end position="272"/>
    </location>
</feature>
<dbReference type="SUPFAM" id="SSF81321">
    <property type="entry name" value="Family A G protein-coupled receptor-like"/>
    <property type="match status" value="1"/>
</dbReference>
<evidence type="ECO:0008006" key="4">
    <source>
        <dbReference type="Google" id="ProtNLM"/>
    </source>
</evidence>
<name>A0AAV2TBJ5_CALDB</name>
<dbReference type="Proteomes" id="UP001497525">
    <property type="component" value="Unassembled WGS sequence"/>
</dbReference>
<evidence type="ECO:0000313" key="2">
    <source>
        <dbReference type="EMBL" id="CAL5134738.1"/>
    </source>
</evidence>
<keyword evidence="1" id="KW-0812">Transmembrane</keyword>
<keyword evidence="1" id="KW-0472">Membrane</keyword>
<evidence type="ECO:0000256" key="1">
    <source>
        <dbReference type="SAM" id="Phobius"/>
    </source>
</evidence>
<sequence>MGKVAIYLRVQKISFMVGIYVNIIAVLLQVRLWRSKDEFFTSSSVQHIIDLLMCILSIMEISNRGLTDKKYGIFQCYGISSHGILWSFLTMKIYMHFFCAMYRFIRLLLPSMEIQVRTQTFLKILLVTIPVSGIMAFIPHVFKKKFDIYTGHCETSSGFYASGTSLVLLRVQILFGLMYCFYLPMFGSMYMYRNILRILKMNRNIAKWRQVRTDYILDILLTFLTALPVRTVTFIVLYCGISLGPSASKIINHAVYLMQSYTILYPVLCILFKKRINRVLRICLCKRAKK</sequence>
<protein>
    <recommendedName>
        <fullName evidence="4">Vomeronasal type-1 receptor</fullName>
    </recommendedName>
</protein>
<feature type="transmembrane region" description="Helical" evidence="1">
    <location>
        <begin position="213"/>
        <end position="238"/>
    </location>
</feature>
<organism evidence="2 3">
    <name type="scientific">Calicophoron daubneyi</name>
    <name type="common">Rumen fluke</name>
    <name type="synonym">Paramphistomum daubneyi</name>
    <dbReference type="NCBI Taxonomy" id="300641"/>
    <lineage>
        <taxon>Eukaryota</taxon>
        <taxon>Metazoa</taxon>
        <taxon>Spiralia</taxon>
        <taxon>Lophotrochozoa</taxon>
        <taxon>Platyhelminthes</taxon>
        <taxon>Trematoda</taxon>
        <taxon>Digenea</taxon>
        <taxon>Plagiorchiida</taxon>
        <taxon>Pronocephalata</taxon>
        <taxon>Paramphistomoidea</taxon>
        <taxon>Paramphistomidae</taxon>
        <taxon>Calicophoron</taxon>
    </lineage>
</organism>
<dbReference type="Gene3D" id="1.20.1070.10">
    <property type="entry name" value="Rhodopsin 7-helix transmembrane proteins"/>
    <property type="match status" value="1"/>
</dbReference>
<dbReference type="EMBL" id="CAXLJL010000223">
    <property type="protein sequence ID" value="CAL5134738.1"/>
    <property type="molecule type" value="Genomic_DNA"/>
</dbReference>